<accession>M3HKZ7</accession>
<keyword evidence="2" id="KW-1185">Reference proteome</keyword>
<gene>
    <name evidence="1" type="ORF">G210_1442</name>
</gene>
<dbReference type="EMBL" id="AOGT01001275">
    <property type="protein sequence ID" value="EMG48057.1"/>
    <property type="molecule type" value="Genomic_DNA"/>
</dbReference>
<dbReference type="HOGENOM" id="CLU_2102636_0_0_1"/>
<evidence type="ECO:0000313" key="2">
    <source>
        <dbReference type="Proteomes" id="UP000011777"/>
    </source>
</evidence>
<organism evidence="1 2">
    <name type="scientific">Candida maltosa (strain Xu316)</name>
    <name type="common">Yeast</name>
    <dbReference type="NCBI Taxonomy" id="1245528"/>
    <lineage>
        <taxon>Eukaryota</taxon>
        <taxon>Fungi</taxon>
        <taxon>Dikarya</taxon>
        <taxon>Ascomycota</taxon>
        <taxon>Saccharomycotina</taxon>
        <taxon>Pichiomycetes</taxon>
        <taxon>Debaryomycetaceae</taxon>
        <taxon>Candida/Lodderomyces clade</taxon>
        <taxon>Candida</taxon>
    </lineage>
</organism>
<sequence>MKQVREILLKKDVSLMKFAGKLSASNYLAEIDRLAEYESPFPENQTIVKQKKKKKKRIVKPVVEKVYPTNRRCSRCKRLRLSDEPKECVSYAQCPRCVMKRRIKDDVAVPIPETIK</sequence>
<dbReference type="STRING" id="1245528.M3HKZ7"/>
<feature type="non-terminal residue" evidence="1">
    <location>
        <position position="116"/>
    </location>
</feature>
<comment type="caution">
    <text evidence="1">The sequence shown here is derived from an EMBL/GenBank/DDBJ whole genome shotgun (WGS) entry which is preliminary data.</text>
</comment>
<reference evidence="1 2" key="1">
    <citation type="submission" date="2013-02" db="EMBL/GenBank/DDBJ databases">
        <title>Genome sequence of Candida maltosa Xu316, a potential industrial strain for xylitol and ethanol production.</title>
        <authorList>
            <person name="Yu J."/>
            <person name="Wang Q."/>
            <person name="Geng X."/>
            <person name="Bao W."/>
            <person name="He P."/>
            <person name="Cai J."/>
        </authorList>
    </citation>
    <scope>NUCLEOTIDE SEQUENCE [LARGE SCALE GENOMIC DNA]</scope>
    <source>
        <strain evidence="2">Xu316</strain>
    </source>
</reference>
<dbReference type="AlphaFoldDB" id="M3HKZ7"/>
<dbReference type="Proteomes" id="UP000011777">
    <property type="component" value="Unassembled WGS sequence"/>
</dbReference>
<protein>
    <submittedName>
        <fullName evidence="1">Uncharacterized protein</fullName>
    </submittedName>
</protein>
<name>M3HKZ7_CANMX</name>
<evidence type="ECO:0000313" key="1">
    <source>
        <dbReference type="EMBL" id="EMG48057.1"/>
    </source>
</evidence>
<proteinExistence type="predicted"/>